<protein>
    <submittedName>
        <fullName evidence="2">Uncharacterized protein</fullName>
    </submittedName>
</protein>
<dbReference type="EMBL" id="JARKIE010000001">
    <property type="protein sequence ID" value="KAJ7710820.1"/>
    <property type="molecule type" value="Genomic_DNA"/>
</dbReference>
<organism evidence="2 3">
    <name type="scientific">Mycena rosella</name>
    <name type="common">Pink bonnet</name>
    <name type="synonym">Agaricus rosellus</name>
    <dbReference type="NCBI Taxonomy" id="1033263"/>
    <lineage>
        <taxon>Eukaryota</taxon>
        <taxon>Fungi</taxon>
        <taxon>Dikarya</taxon>
        <taxon>Basidiomycota</taxon>
        <taxon>Agaricomycotina</taxon>
        <taxon>Agaricomycetes</taxon>
        <taxon>Agaricomycetidae</taxon>
        <taxon>Agaricales</taxon>
        <taxon>Marasmiineae</taxon>
        <taxon>Mycenaceae</taxon>
        <taxon>Mycena</taxon>
    </lineage>
</organism>
<evidence type="ECO:0000313" key="3">
    <source>
        <dbReference type="Proteomes" id="UP001221757"/>
    </source>
</evidence>
<comment type="caution">
    <text evidence="2">The sequence shown here is derived from an EMBL/GenBank/DDBJ whole genome shotgun (WGS) entry which is preliminary data.</text>
</comment>
<accession>A0AAD7H381</accession>
<reference evidence="2" key="1">
    <citation type="submission" date="2023-03" db="EMBL/GenBank/DDBJ databases">
        <title>Massive genome expansion in bonnet fungi (Mycena s.s.) driven by repeated elements and novel gene families across ecological guilds.</title>
        <authorList>
            <consortium name="Lawrence Berkeley National Laboratory"/>
            <person name="Harder C.B."/>
            <person name="Miyauchi S."/>
            <person name="Viragh M."/>
            <person name="Kuo A."/>
            <person name="Thoen E."/>
            <person name="Andreopoulos B."/>
            <person name="Lu D."/>
            <person name="Skrede I."/>
            <person name="Drula E."/>
            <person name="Henrissat B."/>
            <person name="Morin E."/>
            <person name="Kohler A."/>
            <person name="Barry K."/>
            <person name="LaButti K."/>
            <person name="Morin E."/>
            <person name="Salamov A."/>
            <person name="Lipzen A."/>
            <person name="Mereny Z."/>
            <person name="Hegedus B."/>
            <person name="Baldrian P."/>
            <person name="Stursova M."/>
            <person name="Weitz H."/>
            <person name="Taylor A."/>
            <person name="Grigoriev I.V."/>
            <person name="Nagy L.G."/>
            <person name="Martin F."/>
            <person name="Kauserud H."/>
        </authorList>
    </citation>
    <scope>NUCLEOTIDE SEQUENCE</scope>
    <source>
        <strain evidence="2">CBHHK067</strain>
    </source>
</reference>
<dbReference type="AlphaFoldDB" id="A0AAD7H381"/>
<gene>
    <name evidence="2" type="ORF">B0H17DRAFT_1123915</name>
</gene>
<feature type="region of interest" description="Disordered" evidence="1">
    <location>
        <begin position="1"/>
        <end position="23"/>
    </location>
</feature>
<name>A0AAD7H381_MYCRO</name>
<sequence length="109" mass="11689">MEAHLAAGHPGDPSPHNLDGIRHLPIAVQESFELSRSEETALGIPTNKIPPRFTKVAGPDEGADLQRQQLGVRYKAPVRTTDIGVGPVAGSSSRPKKRRQGNEGEPLPQ</sequence>
<keyword evidence="3" id="KW-1185">Reference proteome</keyword>
<evidence type="ECO:0000256" key="1">
    <source>
        <dbReference type="SAM" id="MobiDB-lite"/>
    </source>
</evidence>
<feature type="region of interest" description="Disordered" evidence="1">
    <location>
        <begin position="37"/>
        <end position="109"/>
    </location>
</feature>
<evidence type="ECO:0000313" key="2">
    <source>
        <dbReference type="EMBL" id="KAJ7710820.1"/>
    </source>
</evidence>
<proteinExistence type="predicted"/>
<dbReference type="Proteomes" id="UP001221757">
    <property type="component" value="Unassembled WGS sequence"/>
</dbReference>